<dbReference type="EMBL" id="FJ463256">
    <property type="protein sequence ID" value="ACK38253.1"/>
    <property type="molecule type" value="mRNA"/>
</dbReference>
<dbReference type="PROSITE" id="PS00451">
    <property type="entry name" value="PATHOGENESIS_BETVI"/>
    <property type="match status" value="1"/>
</dbReference>
<dbReference type="Pfam" id="PF00407">
    <property type="entry name" value="Bet_v_1"/>
    <property type="match status" value="1"/>
</dbReference>
<dbReference type="GO" id="GO:0005634">
    <property type="term" value="C:nucleus"/>
    <property type="evidence" value="ECO:0007669"/>
    <property type="project" value="TreeGrafter"/>
</dbReference>
<feature type="domain" description="Bet v I/Major latex protein" evidence="3">
    <location>
        <begin position="1"/>
        <end position="156"/>
    </location>
</feature>
<dbReference type="InterPro" id="IPR000916">
    <property type="entry name" value="Bet_v_I/MLP"/>
</dbReference>
<reference evidence="4" key="1">
    <citation type="submission" date="2008-11" db="EMBL/GenBank/DDBJ databases">
        <title>The cloning of pathogenesis-related protein.</title>
        <authorList>
            <person name="Wang Y."/>
            <person name="Li H."/>
            <person name="Zhang R."/>
            <person name="Liu G."/>
        </authorList>
    </citation>
    <scope>NUCLEOTIDE SEQUENCE</scope>
</reference>
<dbReference type="AlphaFoldDB" id="B7U9Z2"/>
<dbReference type="Gene3D" id="3.30.530.20">
    <property type="match status" value="1"/>
</dbReference>
<evidence type="ECO:0000256" key="2">
    <source>
        <dbReference type="RuleBase" id="RU000409"/>
    </source>
</evidence>
<evidence type="ECO:0000259" key="3">
    <source>
        <dbReference type="SMART" id="SM01037"/>
    </source>
</evidence>
<dbReference type="GO" id="GO:0010427">
    <property type="term" value="F:abscisic acid binding"/>
    <property type="evidence" value="ECO:0007669"/>
    <property type="project" value="InterPro"/>
</dbReference>
<dbReference type="InterPro" id="IPR023393">
    <property type="entry name" value="START-like_dom_sf"/>
</dbReference>
<dbReference type="SMART" id="SM01037">
    <property type="entry name" value="Bet_v_1"/>
    <property type="match status" value="1"/>
</dbReference>
<dbReference type="SUPFAM" id="SSF55961">
    <property type="entry name" value="Bet v1-like"/>
    <property type="match status" value="1"/>
</dbReference>
<dbReference type="PRINTS" id="PR00634">
    <property type="entry name" value="BETALLERGEN"/>
</dbReference>
<dbReference type="InterPro" id="IPR024949">
    <property type="entry name" value="Bet_v_I_allergen"/>
</dbReference>
<proteinExistence type="evidence at transcript level"/>
<dbReference type="PANTHER" id="PTHR31213:SF157">
    <property type="entry name" value="MAJOR ALLERGEN MAL D 1-LIKE"/>
    <property type="match status" value="1"/>
</dbReference>
<dbReference type="GO" id="GO:0005737">
    <property type="term" value="C:cytoplasm"/>
    <property type="evidence" value="ECO:0007669"/>
    <property type="project" value="TreeGrafter"/>
</dbReference>
<dbReference type="GO" id="GO:0009738">
    <property type="term" value="P:abscisic acid-activated signaling pathway"/>
    <property type="evidence" value="ECO:0007669"/>
    <property type="project" value="InterPro"/>
</dbReference>
<accession>B7U9Z2</accession>
<dbReference type="PANTHER" id="PTHR31213">
    <property type="entry name" value="OS08G0374000 PROTEIN-RELATED"/>
    <property type="match status" value="1"/>
</dbReference>
<protein>
    <submittedName>
        <fullName evidence="4">Pathogenesis-related protein</fullName>
    </submittedName>
</protein>
<dbReference type="InterPro" id="IPR050279">
    <property type="entry name" value="Plant_def-hormone_signal"/>
</dbReference>
<name>B7U9Z2_9CARY</name>
<evidence type="ECO:0000256" key="1">
    <source>
        <dbReference type="ARBA" id="ARBA00009744"/>
    </source>
</evidence>
<dbReference type="GO" id="GO:0038023">
    <property type="term" value="F:signaling receptor activity"/>
    <property type="evidence" value="ECO:0007669"/>
    <property type="project" value="InterPro"/>
</dbReference>
<sequence>MGLKTYKKETESPVPPKRLFKAFCLDSHKLFPKLLPQAFESVEFVEGDHTAVGCIKQVNFPAGHEYKYAKHRIDALDEANFYIKDTTIEGDVLGDKLEYIVNEAKYEVSSSGGSVCKLTTSFHTKGDAVLEEDKVEMGFEKMHKLFKAVEEYLIANPQAYA</sequence>
<dbReference type="GO" id="GO:0004864">
    <property type="term" value="F:protein phosphatase inhibitor activity"/>
    <property type="evidence" value="ECO:0007669"/>
    <property type="project" value="InterPro"/>
</dbReference>
<dbReference type="GO" id="GO:0006952">
    <property type="term" value="P:defense response"/>
    <property type="evidence" value="ECO:0007669"/>
    <property type="project" value="UniProtKB-KW"/>
</dbReference>
<evidence type="ECO:0000313" key="4">
    <source>
        <dbReference type="EMBL" id="ACK38253.1"/>
    </source>
</evidence>
<keyword evidence="2" id="KW-0611">Plant defense</keyword>
<keyword evidence="2" id="KW-0568">Pathogenesis-related protein</keyword>
<organism evidence="4">
    <name type="scientific">Tamarix hispida</name>
    <dbReference type="NCBI Taxonomy" id="189793"/>
    <lineage>
        <taxon>Eukaryota</taxon>
        <taxon>Viridiplantae</taxon>
        <taxon>Streptophyta</taxon>
        <taxon>Embryophyta</taxon>
        <taxon>Tracheophyta</taxon>
        <taxon>Spermatophyta</taxon>
        <taxon>Magnoliopsida</taxon>
        <taxon>eudicotyledons</taxon>
        <taxon>Gunneridae</taxon>
        <taxon>Pentapetalae</taxon>
        <taxon>Caryophyllales</taxon>
        <taxon>Tamaricaceae</taxon>
        <taxon>Tamarix</taxon>
    </lineage>
</organism>
<dbReference type="CDD" id="cd07816">
    <property type="entry name" value="Bet_v1-like"/>
    <property type="match status" value="1"/>
</dbReference>
<dbReference type="FunFam" id="3.30.530.20:FF:000007">
    <property type="entry name" value="Major pollen allergen Bet v 1-A"/>
    <property type="match status" value="1"/>
</dbReference>
<comment type="similarity">
    <text evidence="1 2">Belongs to the BetVI family.</text>
</comment>